<sequence>MEPSMAETVIIYNPQSGGGSHADEVGARADLYEYTVERSERAGEAVTLAREAVEAGYSTIVAGGGDGTVNEVVQGIDRADAFDDVTLGILPLGTGNNFAKQIGITDLETAFAALDDGVRRTIDIGMATDRPFVNSCVAGLTATSVSETSGGLKSRIGGLAYVLTTLRTVTEFEPLRLTVDDGTSDGDAPTWSGEALCVVVGNGRQFAADGTTQADMEDGLFEVVIVKDVPAIDLMSERVLERLFGQDSAHIDRFRASSLDVRSHSSDPVRFSLDGETIQRHDLVVDVRPNTLRLVVGEGYDPAPTDT</sequence>
<evidence type="ECO:0000256" key="1">
    <source>
        <dbReference type="ARBA" id="ARBA00001946"/>
    </source>
</evidence>
<keyword evidence="7" id="KW-0067">ATP-binding</keyword>
<protein>
    <submittedName>
        <fullName evidence="13">Lipid kinase, YegS/Rv2252/BmrU family</fullName>
    </submittedName>
</protein>
<gene>
    <name evidence="13" type="ORF">SAMN04488066_10478</name>
</gene>
<dbReference type="GO" id="GO:0046872">
    <property type="term" value="F:metal ion binding"/>
    <property type="evidence" value="ECO:0007669"/>
    <property type="project" value="UniProtKB-KW"/>
</dbReference>
<dbReference type="AlphaFoldDB" id="A0A1I3A4S4"/>
<evidence type="ECO:0000256" key="9">
    <source>
        <dbReference type="ARBA" id="ARBA00023098"/>
    </source>
</evidence>
<evidence type="ECO:0000313" key="14">
    <source>
        <dbReference type="Proteomes" id="UP000323537"/>
    </source>
</evidence>
<dbReference type="Pfam" id="PF19279">
    <property type="entry name" value="YegS_C"/>
    <property type="match status" value="1"/>
</dbReference>
<evidence type="ECO:0000259" key="12">
    <source>
        <dbReference type="PROSITE" id="PS50146"/>
    </source>
</evidence>
<evidence type="ECO:0000313" key="13">
    <source>
        <dbReference type="EMBL" id="SFH44281.1"/>
    </source>
</evidence>
<evidence type="ECO:0000256" key="6">
    <source>
        <dbReference type="ARBA" id="ARBA00022777"/>
    </source>
</evidence>
<dbReference type="InterPro" id="IPR045540">
    <property type="entry name" value="YegS/DAGK_C"/>
</dbReference>
<keyword evidence="2" id="KW-0444">Lipid biosynthesis</keyword>
<dbReference type="NCBIfam" id="TIGR00147">
    <property type="entry name" value="YegS/Rv2252/BmrU family lipid kinase"/>
    <property type="match status" value="1"/>
</dbReference>
<dbReference type="GO" id="GO:0008654">
    <property type="term" value="P:phospholipid biosynthetic process"/>
    <property type="evidence" value="ECO:0007669"/>
    <property type="project" value="UniProtKB-KW"/>
</dbReference>
<dbReference type="InterPro" id="IPR017438">
    <property type="entry name" value="ATP-NAD_kinase_N"/>
</dbReference>
<keyword evidence="5" id="KW-0547">Nucleotide-binding</keyword>
<keyword evidence="4" id="KW-0479">Metal-binding</keyword>
<keyword evidence="10" id="KW-0594">Phospholipid biosynthesis</keyword>
<dbReference type="Pfam" id="PF00781">
    <property type="entry name" value="DAGK_cat"/>
    <property type="match status" value="1"/>
</dbReference>
<keyword evidence="9" id="KW-0443">Lipid metabolism</keyword>
<keyword evidence="6 13" id="KW-0418">Kinase</keyword>
<evidence type="ECO:0000256" key="10">
    <source>
        <dbReference type="ARBA" id="ARBA00023209"/>
    </source>
</evidence>
<dbReference type="PROSITE" id="PS50146">
    <property type="entry name" value="DAGK"/>
    <property type="match status" value="1"/>
</dbReference>
<evidence type="ECO:0000256" key="11">
    <source>
        <dbReference type="ARBA" id="ARBA00023264"/>
    </source>
</evidence>
<dbReference type="GO" id="GO:0016301">
    <property type="term" value="F:kinase activity"/>
    <property type="evidence" value="ECO:0007669"/>
    <property type="project" value="UniProtKB-KW"/>
</dbReference>
<dbReference type="InterPro" id="IPR005218">
    <property type="entry name" value="Diacylglycerol/lipid_kinase"/>
</dbReference>
<dbReference type="EMBL" id="FOPZ01000004">
    <property type="protein sequence ID" value="SFH44281.1"/>
    <property type="molecule type" value="Genomic_DNA"/>
</dbReference>
<dbReference type="Gene3D" id="2.60.200.40">
    <property type="match status" value="1"/>
</dbReference>
<dbReference type="Proteomes" id="UP000323537">
    <property type="component" value="Unassembled WGS sequence"/>
</dbReference>
<feature type="domain" description="DAGKc" evidence="12">
    <location>
        <begin position="3"/>
        <end position="131"/>
    </location>
</feature>
<keyword evidence="14" id="KW-1185">Reference proteome</keyword>
<evidence type="ECO:0000256" key="4">
    <source>
        <dbReference type="ARBA" id="ARBA00022723"/>
    </source>
</evidence>
<dbReference type="SUPFAM" id="SSF111331">
    <property type="entry name" value="NAD kinase/diacylglycerol kinase-like"/>
    <property type="match status" value="1"/>
</dbReference>
<organism evidence="13 14">
    <name type="scientific">Halorubrum aquaticum</name>
    <dbReference type="NCBI Taxonomy" id="387340"/>
    <lineage>
        <taxon>Archaea</taxon>
        <taxon>Methanobacteriati</taxon>
        <taxon>Methanobacteriota</taxon>
        <taxon>Stenosarchaea group</taxon>
        <taxon>Halobacteria</taxon>
        <taxon>Halobacteriales</taxon>
        <taxon>Haloferacaceae</taxon>
        <taxon>Halorubrum</taxon>
    </lineage>
</organism>
<evidence type="ECO:0000256" key="2">
    <source>
        <dbReference type="ARBA" id="ARBA00022516"/>
    </source>
</evidence>
<keyword evidence="8" id="KW-0460">Magnesium</keyword>
<comment type="cofactor">
    <cofactor evidence="1">
        <name>Mg(2+)</name>
        <dbReference type="ChEBI" id="CHEBI:18420"/>
    </cofactor>
</comment>
<evidence type="ECO:0000256" key="5">
    <source>
        <dbReference type="ARBA" id="ARBA00022741"/>
    </source>
</evidence>
<dbReference type="InterPro" id="IPR001206">
    <property type="entry name" value="Diacylglycerol_kinase_cat_dom"/>
</dbReference>
<evidence type="ECO:0000256" key="7">
    <source>
        <dbReference type="ARBA" id="ARBA00022840"/>
    </source>
</evidence>
<dbReference type="GO" id="GO:0005886">
    <property type="term" value="C:plasma membrane"/>
    <property type="evidence" value="ECO:0007669"/>
    <property type="project" value="TreeGrafter"/>
</dbReference>
<dbReference type="PANTHER" id="PTHR12358">
    <property type="entry name" value="SPHINGOSINE KINASE"/>
    <property type="match status" value="1"/>
</dbReference>
<keyword evidence="3" id="KW-0808">Transferase</keyword>
<dbReference type="InterPro" id="IPR016064">
    <property type="entry name" value="NAD/diacylglycerol_kinase_sf"/>
</dbReference>
<name>A0A1I3A4S4_9EURY</name>
<dbReference type="InterPro" id="IPR050187">
    <property type="entry name" value="Lipid_Phosphate_FormReg"/>
</dbReference>
<keyword evidence="11" id="KW-1208">Phospholipid metabolism</keyword>
<evidence type="ECO:0000256" key="3">
    <source>
        <dbReference type="ARBA" id="ARBA00022679"/>
    </source>
</evidence>
<dbReference type="PANTHER" id="PTHR12358:SF106">
    <property type="entry name" value="LIPID KINASE YEGS"/>
    <property type="match status" value="1"/>
</dbReference>
<dbReference type="GO" id="GO:0005524">
    <property type="term" value="F:ATP binding"/>
    <property type="evidence" value="ECO:0007669"/>
    <property type="project" value="UniProtKB-KW"/>
</dbReference>
<proteinExistence type="predicted"/>
<dbReference type="Gene3D" id="3.40.50.10330">
    <property type="entry name" value="Probable inorganic polyphosphate/atp-NAD kinase, domain 1"/>
    <property type="match status" value="1"/>
</dbReference>
<accession>A0A1I3A4S4</accession>
<evidence type="ECO:0000256" key="8">
    <source>
        <dbReference type="ARBA" id="ARBA00022842"/>
    </source>
</evidence>
<reference evidence="13 14" key="1">
    <citation type="submission" date="2016-10" db="EMBL/GenBank/DDBJ databases">
        <authorList>
            <person name="Varghese N."/>
            <person name="Submissions S."/>
        </authorList>
    </citation>
    <scope>NUCLEOTIDE SEQUENCE [LARGE SCALE GENOMIC DNA]</scope>
    <source>
        <strain evidence="13 14">CGMCC 1.6377</strain>
    </source>
</reference>
<dbReference type="SMART" id="SM00046">
    <property type="entry name" value="DAGKc"/>
    <property type="match status" value="1"/>
</dbReference>